<name>A0A1I6DQJ9_9FIRM</name>
<organism evidence="5 6">
    <name type="scientific">Desulfoscipio geothermicus DSM 3669</name>
    <dbReference type="NCBI Taxonomy" id="1121426"/>
    <lineage>
        <taxon>Bacteria</taxon>
        <taxon>Bacillati</taxon>
        <taxon>Bacillota</taxon>
        <taxon>Clostridia</taxon>
        <taxon>Eubacteriales</taxon>
        <taxon>Desulfallaceae</taxon>
        <taxon>Desulfoscipio</taxon>
    </lineage>
</organism>
<dbReference type="GO" id="GO:0003700">
    <property type="term" value="F:DNA-binding transcription factor activity"/>
    <property type="evidence" value="ECO:0007669"/>
    <property type="project" value="InterPro"/>
</dbReference>
<dbReference type="Gene3D" id="1.10.10.10">
    <property type="entry name" value="Winged helix-like DNA-binding domain superfamily/Winged helix DNA-binding domain"/>
    <property type="match status" value="1"/>
</dbReference>
<dbReference type="SMART" id="SM00347">
    <property type="entry name" value="HTH_MARR"/>
    <property type="match status" value="1"/>
</dbReference>
<keyword evidence="6" id="KW-1185">Reference proteome</keyword>
<evidence type="ECO:0000313" key="5">
    <source>
        <dbReference type="EMBL" id="SFR07715.1"/>
    </source>
</evidence>
<accession>A0A1I6DQJ9</accession>
<dbReference type="PRINTS" id="PR00598">
    <property type="entry name" value="HTHMARR"/>
</dbReference>
<dbReference type="Proteomes" id="UP000199584">
    <property type="component" value="Unassembled WGS sequence"/>
</dbReference>
<dbReference type="InterPro" id="IPR000835">
    <property type="entry name" value="HTH_MarR-typ"/>
</dbReference>
<sequence>MQDFTTFICYQLKMTMRKVEKYITSHLKEFGINFPQSLILFCLLEREGSTLSEIGSRAQIENSSLTTMVDKLEKEGLVERRMDAQNRRVTRLFLTDNGRRLAEEVFAAGLKFNRRLKNNLEGSEDNLIKALKTISKSLD</sequence>
<keyword evidence="1" id="KW-0805">Transcription regulation</keyword>
<reference evidence="6" key="1">
    <citation type="submission" date="2016-10" db="EMBL/GenBank/DDBJ databases">
        <authorList>
            <person name="Varghese N."/>
            <person name="Submissions S."/>
        </authorList>
    </citation>
    <scope>NUCLEOTIDE SEQUENCE [LARGE SCALE GENOMIC DNA]</scope>
    <source>
        <strain evidence="6">DSM 3669</strain>
    </source>
</reference>
<dbReference type="SUPFAM" id="SSF46785">
    <property type="entry name" value="Winged helix' DNA-binding domain"/>
    <property type="match status" value="1"/>
</dbReference>
<dbReference type="STRING" id="39060.SAMN05660706_11515"/>
<dbReference type="OrthoDB" id="49580at2"/>
<dbReference type="InterPro" id="IPR036390">
    <property type="entry name" value="WH_DNA-bd_sf"/>
</dbReference>
<gene>
    <name evidence="5" type="ORF">SAMN05660706_11515</name>
</gene>
<evidence type="ECO:0000313" key="6">
    <source>
        <dbReference type="Proteomes" id="UP000199584"/>
    </source>
</evidence>
<evidence type="ECO:0000256" key="2">
    <source>
        <dbReference type="ARBA" id="ARBA00023125"/>
    </source>
</evidence>
<dbReference type="Pfam" id="PF01047">
    <property type="entry name" value="MarR"/>
    <property type="match status" value="1"/>
</dbReference>
<dbReference type="AlphaFoldDB" id="A0A1I6DQJ9"/>
<dbReference type="PROSITE" id="PS50995">
    <property type="entry name" value="HTH_MARR_2"/>
    <property type="match status" value="1"/>
</dbReference>
<dbReference type="RefSeq" id="WP_092483632.1">
    <property type="nucleotide sequence ID" value="NZ_FOYM01000015.1"/>
</dbReference>
<keyword evidence="2" id="KW-0238">DNA-binding</keyword>
<dbReference type="PANTHER" id="PTHR42756">
    <property type="entry name" value="TRANSCRIPTIONAL REGULATOR, MARR"/>
    <property type="match status" value="1"/>
</dbReference>
<protein>
    <submittedName>
        <fullName evidence="5">Transcriptional regulator, MarR family</fullName>
    </submittedName>
</protein>
<dbReference type="PANTHER" id="PTHR42756:SF1">
    <property type="entry name" value="TRANSCRIPTIONAL REPRESSOR OF EMRAB OPERON"/>
    <property type="match status" value="1"/>
</dbReference>
<dbReference type="EMBL" id="FOYM01000015">
    <property type="protein sequence ID" value="SFR07715.1"/>
    <property type="molecule type" value="Genomic_DNA"/>
</dbReference>
<evidence type="ECO:0000256" key="3">
    <source>
        <dbReference type="ARBA" id="ARBA00023163"/>
    </source>
</evidence>
<evidence type="ECO:0000256" key="1">
    <source>
        <dbReference type="ARBA" id="ARBA00023015"/>
    </source>
</evidence>
<proteinExistence type="predicted"/>
<evidence type="ECO:0000259" key="4">
    <source>
        <dbReference type="PROSITE" id="PS50995"/>
    </source>
</evidence>
<dbReference type="InterPro" id="IPR036388">
    <property type="entry name" value="WH-like_DNA-bd_sf"/>
</dbReference>
<keyword evidence="3" id="KW-0804">Transcription</keyword>
<feature type="domain" description="HTH marR-type" evidence="4">
    <location>
        <begin position="5"/>
        <end position="139"/>
    </location>
</feature>
<dbReference type="GO" id="GO:0003677">
    <property type="term" value="F:DNA binding"/>
    <property type="evidence" value="ECO:0007669"/>
    <property type="project" value="UniProtKB-KW"/>
</dbReference>